<name>A0A0D3GYN3_9ORYZ</name>
<evidence type="ECO:0000256" key="1">
    <source>
        <dbReference type="SAM" id="MobiDB-lite"/>
    </source>
</evidence>
<sequence length="147" mass="16808">MEQDEQDEQERDVCGEACNREGFSITMAGDHRVVLEESSYSQEVTFVGTLLHGNQSTGMASTDHSVGRGRAREEAVRREDVQEEEDVQCIGLVLIIQVILLQAKYRTLDFRYFGVGLRVITLNHGREMWLICDAHLNHIFYARHVIL</sequence>
<dbReference type="EnsemblPlants" id="OBART08G09690.1">
    <property type="protein sequence ID" value="OBART08G09690.1"/>
    <property type="gene ID" value="OBART08G09690"/>
</dbReference>
<dbReference type="Gramene" id="OBART08G09690.1">
    <property type="protein sequence ID" value="OBART08G09690.1"/>
    <property type="gene ID" value="OBART08G09690"/>
</dbReference>
<reference evidence="2" key="2">
    <citation type="submission" date="2015-03" db="UniProtKB">
        <authorList>
            <consortium name="EnsemblPlants"/>
        </authorList>
    </citation>
    <scope>IDENTIFICATION</scope>
</reference>
<dbReference type="PaxDb" id="65489-OBART08G09690.1"/>
<dbReference type="AlphaFoldDB" id="A0A0D3GYN3"/>
<feature type="region of interest" description="Disordered" evidence="1">
    <location>
        <begin position="55"/>
        <end position="74"/>
    </location>
</feature>
<dbReference type="Proteomes" id="UP000026960">
    <property type="component" value="Chromosome 8"/>
</dbReference>
<dbReference type="HOGENOM" id="CLU_1770897_0_0_1"/>
<dbReference type="STRING" id="65489.A0A0D3GYN3"/>
<reference evidence="2" key="1">
    <citation type="journal article" date="2009" name="Rice">
        <title>De Novo Next Generation Sequencing of Plant Genomes.</title>
        <authorList>
            <person name="Rounsley S."/>
            <person name="Marri P.R."/>
            <person name="Yu Y."/>
            <person name="He R."/>
            <person name="Sisneros N."/>
            <person name="Goicoechea J.L."/>
            <person name="Lee S.J."/>
            <person name="Angelova A."/>
            <person name="Kudrna D."/>
            <person name="Luo M."/>
            <person name="Affourtit J."/>
            <person name="Desany B."/>
            <person name="Knight J."/>
            <person name="Niazi F."/>
            <person name="Egholm M."/>
            <person name="Wing R.A."/>
        </authorList>
    </citation>
    <scope>NUCLEOTIDE SEQUENCE [LARGE SCALE GENOMIC DNA]</scope>
    <source>
        <strain evidence="2">cv. IRGC 105608</strain>
    </source>
</reference>
<keyword evidence="3" id="KW-1185">Reference proteome</keyword>
<protein>
    <submittedName>
        <fullName evidence="2">Uncharacterized protein</fullName>
    </submittedName>
</protein>
<proteinExistence type="predicted"/>
<organism evidence="2">
    <name type="scientific">Oryza barthii</name>
    <dbReference type="NCBI Taxonomy" id="65489"/>
    <lineage>
        <taxon>Eukaryota</taxon>
        <taxon>Viridiplantae</taxon>
        <taxon>Streptophyta</taxon>
        <taxon>Embryophyta</taxon>
        <taxon>Tracheophyta</taxon>
        <taxon>Spermatophyta</taxon>
        <taxon>Magnoliopsida</taxon>
        <taxon>Liliopsida</taxon>
        <taxon>Poales</taxon>
        <taxon>Poaceae</taxon>
        <taxon>BOP clade</taxon>
        <taxon>Oryzoideae</taxon>
        <taxon>Oryzeae</taxon>
        <taxon>Oryzinae</taxon>
        <taxon>Oryza</taxon>
    </lineage>
</organism>
<feature type="compositionally biased region" description="Polar residues" evidence="1">
    <location>
        <begin position="55"/>
        <end position="64"/>
    </location>
</feature>
<evidence type="ECO:0000313" key="3">
    <source>
        <dbReference type="Proteomes" id="UP000026960"/>
    </source>
</evidence>
<accession>A0A0D3GYN3</accession>
<evidence type="ECO:0000313" key="2">
    <source>
        <dbReference type="EnsemblPlants" id="OBART08G09690.1"/>
    </source>
</evidence>